<dbReference type="GO" id="GO:0009253">
    <property type="term" value="P:peptidoglycan catabolic process"/>
    <property type="evidence" value="ECO:0007669"/>
    <property type="project" value="InterPro"/>
</dbReference>
<name>A0AA96G8M4_9BACT</name>
<dbReference type="RefSeq" id="WP_312640791.1">
    <property type="nucleotide sequence ID" value="NZ_CP116967.1"/>
</dbReference>
<dbReference type="KEGG" id="nall:PP769_13050"/>
<comment type="catalytic activity">
    <reaction evidence="1">
        <text>Hydrolyzes the link between N-acetylmuramoyl residues and L-amino acid residues in certain cell-wall glycopeptides.</text>
        <dbReference type="EC" id="3.5.1.28"/>
    </reaction>
</comment>
<protein>
    <recommendedName>
        <fullName evidence="2">N-acetylmuramoyl-L-alanine amidase</fullName>
        <ecNumber evidence="2">3.5.1.28</ecNumber>
    </recommendedName>
</protein>
<keyword evidence="3" id="KW-0378">Hydrolase</keyword>
<dbReference type="Proteomes" id="UP001302719">
    <property type="component" value="Chromosome"/>
</dbReference>
<reference evidence="6 7" key="1">
    <citation type="submission" date="2023-01" db="EMBL/GenBank/DDBJ databases">
        <title>Cultivation and genomic characterization of new, ubiquitous marine nitrite-oxidizing bacteria from the Nitrospirales.</title>
        <authorList>
            <person name="Mueller A.J."/>
            <person name="Daebeler A."/>
            <person name="Herbold C.W."/>
            <person name="Kirkegaard R.H."/>
            <person name="Daims H."/>
        </authorList>
    </citation>
    <scope>NUCLEOTIDE SEQUENCE [LARGE SCALE GENOMIC DNA]</scope>
    <source>
        <strain evidence="6 7">VA</strain>
    </source>
</reference>
<evidence type="ECO:0000259" key="5">
    <source>
        <dbReference type="SMART" id="SM00646"/>
    </source>
</evidence>
<dbReference type="GO" id="GO:0030288">
    <property type="term" value="C:outer membrane-bounded periplasmic space"/>
    <property type="evidence" value="ECO:0007669"/>
    <property type="project" value="TreeGrafter"/>
</dbReference>
<dbReference type="EC" id="3.5.1.28" evidence="2"/>
<proteinExistence type="predicted"/>
<dbReference type="AlphaFoldDB" id="A0AA96G8M4"/>
<dbReference type="PANTHER" id="PTHR30404">
    <property type="entry name" value="N-ACETYLMURAMOYL-L-ALANINE AMIDASE"/>
    <property type="match status" value="1"/>
</dbReference>
<evidence type="ECO:0000313" key="7">
    <source>
        <dbReference type="Proteomes" id="UP001302719"/>
    </source>
</evidence>
<evidence type="ECO:0000313" key="6">
    <source>
        <dbReference type="EMBL" id="WNM56901.1"/>
    </source>
</evidence>
<dbReference type="InterPro" id="IPR002508">
    <property type="entry name" value="MurNAc-LAA_cat"/>
</dbReference>
<accession>A0AA96G8M4</accession>
<organism evidence="6 7">
    <name type="scientific">Candidatus Nitrospira allomarina</name>
    <dbReference type="NCBI Taxonomy" id="3020900"/>
    <lineage>
        <taxon>Bacteria</taxon>
        <taxon>Pseudomonadati</taxon>
        <taxon>Nitrospirota</taxon>
        <taxon>Nitrospiria</taxon>
        <taxon>Nitrospirales</taxon>
        <taxon>Nitrospiraceae</taxon>
        <taxon>Nitrospira</taxon>
    </lineage>
</organism>
<evidence type="ECO:0000256" key="2">
    <source>
        <dbReference type="ARBA" id="ARBA00011901"/>
    </source>
</evidence>
<evidence type="ECO:0000256" key="4">
    <source>
        <dbReference type="SAM" id="MobiDB-lite"/>
    </source>
</evidence>
<keyword evidence="7" id="KW-1185">Reference proteome</keyword>
<feature type="domain" description="MurNAc-LAA" evidence="5">
    <location>
        <begin position="252"/>
        <end position="403"/>
    </location>
</feature>
<gene>
    <name evidence="6" type="ORF">PP769_13050</name>
</gene>
<dbReference type="Pfam" id="PF01520">
    <property type="entry name" value="Amidase_3"/>
    <property type="match status" value="1"/>
</dbReference>
<dbReference type="PANTHER" id="PTHR30404:SF0">
    <property type="entry name" value="N-ACETYLMURAMOYL-L-ALANINE AMIDASE AMIC"/>
    <property type="match status" value="1"/>
</dbReference>
<dbReference type="SUPFAM" id="SSF53187">
    <property type="entry name" value="Zn-dependent exopeptidases"/>
    <property type="match status" value="1"/>
</dbReference>
<sequence length="414" mass="45706">MPSIRMISLYSCIGMLFLVGSLPLAGGATETRPFAGKQAQPLIHLIAQSSPSTSIRNIRAHRHKNYTRVVLDLTRSVHPAPQEHQTATTFELELPNTKLANPAVTKSTADSLPLQLDLSTTSSGSILLSIPIDGWKRYKWYVLKNPARIVLDLYPITETSALARAPDRGTPASPVVPPPTPPPPVRKKDLVIVIDPGHGGKDPGALGRKGTREKDVVLHVANHLRDLLAKEGSTKVFMTRETDVFIELEDRATFANTHKADLFVSIHINSHSQSSVKGLEFYHFGEASDPRALAVAARENGTPLEKNAAPWQFILADKLNDKKIDDSRELAWTTKNSLVKFLDNFYKIKDHGIKTAPFFVLRMTTMPAILAEIAFISNPTEEKLLQSSTYQKRVAEGIFKGLQSYITPLQTASR</sequence>
<feature type="compositionally biased region" description="Pro residues" evidence="4">
    <location>
        <begin position="174"/>
        <end position="184"/>
    </location>
</feature>
<dbReference type="FunFam" id="3.40.630.40:FF:000005">
    <property type="entry name" value="N-acetylmuramoyl-L-alanine amidase (AmiA)"/>
    <property type="match status" value="1"/>
</dbReference>
<dbReference type="EMBL" id="CP116967">
    <property type="protein sequence ID" value="WNM56901.1"/>
    <property type="molecule type" value="Genomic_DNA"/>
</dbReference>
<evidence type="ECO:0000256" key="3">
    <source>
        <dbReference type="ARBA" id="ARBA00022801"/>
    </source>
</evidence>
<feature type="region of interest" description="Disordered" evidence="4">
    <location>
        <begin position="164"/>
        <end position="186"/>
    </location>
</feature>
<evidence type="ECO:0000256" key="1">
    <source>
        <dbReference type="ARBA" id="ARBA00001561"/>
    </source>
</evidence>
<dbReference type="SMART" id="SM00646">
    <property type="entry name" value="Ami_3"/>
    <property type="match status" value="1"/>
</dbReference>
<dbReference type="CDD" id="cd02696">
    <property type="entry name" value="MurNAc-LAA"/>
    <property type="match status" value="1"/>
</dbReference>
<dbReference type="InterPro" id="IPR050695">
    <property type="entry name" value="N-acetylmuramoyl_amidase_3"/>
</dbReference>
<dbReference type="Gene3D" id="3.40.630.40">
    <property type="entry name" value="Zn-dependent exopeptidases"/>
    <property type="match status" value="1"/>
</dbReference>
<dbReference type="GO" id="GO:0008745">
    <property type="term" value="F:N-acetylmuramoyl-L-alanine amidase activity"/>
    <property type="evidence" value="ECO:0007669"/>
    <property type="project" value="UniProtKB-EC"/>
</dbReference>